<dbReference type="RefSeq" id="WP_125430203.1">
    <property type="nucleotide sequence ID" value="NZ_RJPV01000001.1"/>
</dbReference>
<evidence type="ECO:0000313" key="3">
    <source>
        <dbReference type="Proteomes" id="UP000271977"/>
    </source>
</evidence>
<feature type="region of interest" description="Disordered" evidence="1">
    <location>
        <begin position="28"/>
        <end position="58"/>
    </location>
</feature>
<dbReference type="EMBL" id="RJPV01000001">
    <property type="protein sequence ID" value="RSJ91876.1"/>
    <property type="molecule type" value="Genomic_DNA"/>
</dbReference>
<accession>A0A428H7Z8</accession>
<evidence type="ECO:0000256" key="1">
    <source>
        <dbReference type="SAM" id="MobiDB-lite"/>
    </source>
</evidence>
<comment type="caution">
    <text evidence="2">The sequence shown here is derived from an EMBL/GenBank/DDBJ whole genome shotgun (WGS) entry which is preliminary data.</text>
</comment>
<dbReference type="AlphaFoldDB" id="A0A428H7Z8"/>
<organism evidence="2 3">
    <name type="scientific">Streptococcus mitis</name>
    <dbReference type="NCBI Taxonomy" id="28037"/>
    <lineage>
        <taxon>Bacteria</taxon>
        <taxon>Bacillati</taxon>
        <taxon>Bacillota</taxon>
        <taxon>Bacilli</taxon>
        <taxon>Lactobacillales</taxon>
        <taxon>Streptococcaceae</taxon>
        <taxon>Streptococcus</taxon>
        <taxon>Streptococcus mitis group</taxon>
    </lineage>
</organism>
<gene>
    <name evidence="2" type="ORF">D8789_02675</name>
</gene>
<dbReference type="Proteomes" id="UP000271977">
    <property type="component" value="Unassembled WGS sequence"/>
</dbReference>
<sequence>MVFNYTDKQLNESNHGKNVYNINAEYAERNNRPLVTETPNPNPSSSDFEETNTITTSDGQEFRVVATKSDIETGFDGLAVAPIVNGEPDYKNVAVIATETDPGSSTMIERCKITFSYYSVI</sequence>
<proteinExistence type="predicted"/>
<evidence type="ECO:0000313" key="2">
    <source>
        <dbReference type="EMBL" id="RSJ91876.1"/>
    </source>
</evidence>
<protein>
    <submittedName>
        <fullName evidence="2">Uncharacterized protein</fullName>
    </submittedName>
</protein>
<name>A0A428H7Z8_STRMT</name>
<feature type="compositionally biased region" description="Polar residues" evidence="1">
    <location>
        <begin position="37"/>
        <end position="58"/>
    </location>
</feature>
<reference evidence="2 3" key="1">
    <citation type="submission" date="2018-11" db="EMBL/GenBank/DDBJ databases">
        <title>Species Designations Belie Phenotypic and Genotypic Heterogeneity in Oral Streptococci.</title>
        <authorList>
            <person name="Velsko I."/>
        </authorList>
    </citation>
    <scope>NUCLEOTIDE SEQUENCE [LARGE SCALE GENOMIC DNA]</scope>
    <source>
        <strain evidence="2 3">BCC30</strain>
    </source>
</reference>